<dbReference type="Proteomes" id="UP000053707">
    <property type="component" value="Unassembled WGS sequence"/>
</dbReference>
<dbReference type="RefSeq" id="WP_064399678.1">
    <property type="nucleotide sequence ID" value="NZ_LQIR01000067.1"/>
</dbReference>
<evidence type="ECO:0000313" key="2">
    <source>
        <dbReference type="EMBL" id="KUI07672.1"/>
    </source>
</evidence>
<protein>
    <submittedName>
        <fullName evidence="2">Uncharacterized protein</fullName>
    </submittedName>
</protein>
<feature type="transmembrane region" description="Helical" evidence="1">
    <location>
        <begin position="72"/>
        <end position="89"/>
    </location>
</feature>
<dbReference type="EMBL" id="LQIR01000067">
    <property type="protein sequence ID" value="KUI07672.1"/>
    <property type="molecule type" value="Genomic_DNA"/>
</dbReference>
<sequence>MTAPAPRARVVTAAFWCWVVAAVMLMLGGLIAASVNLPPLFRGAGVLTAVAGVGMAFLAGRSRAGDARFRRAGVALALTIVVFVVLLAMRGVVHIVTVLAVLPLLAGAVLITRPSANAQGEAT</sequence>
<keyword evidence="1" id="KW-0472">Membrane</keyword>
<dbReference type="AlphaFoldDB" id="A0A101A095"/>
<gene>
    <name evidence="2" type="ORF">AU192_09320</name>
</gene>
<evidence type="ECO:0000256" key="1">
    <source>
        <dbReference type="SAM" id="Phobius"/>
    </source>
</evidence>
<reference evidence="2 3" key="1">
    <citation type="submission" date="2016-01" db="EMBL/GenBank/DDBJ databases">
        <authorList>
            <consortium name="TB Trials Study Group"/>
            <person name="Sutton G."/>
            <person name="Brinkac L."/>
            <person name="Sanka R."/>
            <person name="Adams M."/>
            <person name="Lau E.L."/>
            <person name="Macaden R."/>
            <person name="Grewal H.M.S."/>
        </authorList>
    </citation>
    <scope>NUCLEOTIDE SEQUENCE [LARGE SCALE GENOMIC DNA]</scope>
    <source>
        <strain evidence="2 3">IS-1744</strain>
    </source>
</reference>
<feature type="transmembrane region" description="Helical" evidence="1">
    <location>
        <begin position="40"/>
        <end position="60"/>
    </location>
</feature>
<feature type="transmembrane region" description="Helical" evidence="1">
    <location>
        <begin position="12"/>
        <end position="34"/>
    </location>
</feature>
<feature type="transmembrane region" description="Helical" evidence="1">
    <location>
        <begin position="95"/>
        <end position="112"/>
    </location>
</feature>
<organism evidence="2 3">
    <name type="scientific">Mycobacterium lehmannii</name>
    <dbReference type="NCBI Taxonomy" id="2048550"/>
    <lineage>
        <taxon>Bacteria</taxon>
        <taxon>Bacillati</taxon>
        <taxon>Actinomycetota</taxon>
        <taxon>Actinomycetes</taxon>
        <taxon>Mycobacteriales</taxon>
        <taxon>Mycobacteriaceae</taxon>
        <taxon>Mycobacterium</taxon>
    </lineage>
</organism>
<proteinExistence type="predicted"/>
<keyword evidence="1" id="KW-0812">Transmembrane</keyword>
<keyword evidence="3" id="KW-1185">Reference proteome</keyword>
<comment type="caution">
    <text evidence="2">The sequence shown here is derived from an EMBL/GenBank/DDBJ whole genome shotgun (WGS) entry which is preliminary data.</text>
</comment>
<keyword evidence="1" id="KW-1133">Transmembrane helix</keyword>
<evidence type="ECO:0000313" key="3">
    <source>
        <dbReference type="Proteomes" id="UP000053707"/>
    </source>
</evidence>
<name>A0A101A095_9MYCO</name>
<accession>A0A101A095</accession>